<reference evidence="1 2" key="1">
    <citation type="submission" date="2020-06" db="EMBL/GenBank/DDBJ databases">
        <title>Transcriptomic and genomic resources for Thalictrum thalictroides and T. hernandezii: Facilitating candidate gene discovery in an emerging model plant lineage.</title>
        <authorList>
            <person name="Arias T."/>
            <person name="Riano-Pachon D.M."/>
            <person name="Di Stilio V.S."/>
        </authorList>
    </citation>
    <scope>NUCLEOTIDE SEQUENCE [LARGE SCALE GENOMIC DNA]</scope>
    <source>
        <strain evidence="2">cv. WT478/WT964</strain>
        <tissue evidence="1">Leaves</tissue>
    </source>
</reference>
<dbReference type="GO" id="GO:0006189">
    <property type="term" value="P:'de novo' IMP biosynthetic process"/>
    <property type="evidence" value="ECO:0007669"/>
    <property type="project" value="TreeGrafter"/>
</dbReference>
<dbReference type="InterPro" id="IPR016193">
    <property type="entry name" value="Cytidine_deaminase-like"/>
</dbReference>
<dbReference type="Gene3D" id="3.40.140.20">
    <property type="match status" value="1"/>
</dbReference>
<dbReference type="InterPro" id="IPR002695">
    <property type="entry name" value="PurH-like"/>
</dbReference>
<dbReference type="EMBL" id="JABWDY010007141">
    <property type="protein sequence ID" value="KAF5203185.1"/>
    <property type="molecule type" value="Genomic_DNA"/>
</dbReference>
<comment type="caution">
    <text evidence="1">The sequence shown here is derived from an EMBL/GenBank/DDBJ whole genome shotgun (WGS) entry which is preliminary data.</text>
</comment>
<organism evidence="1 2">
    <name type="scientific">Thalictrum thalictroides</name>
    <name type="common">Rue-anemone</name>
    <name type="synonym">Anemone thalictroides</name>
    <dbReference type="NCBI Taxonomy" id="46969"/>
    <lineage>
        <taxon>Eukaryota</taxon>
        <taxon>Viridiplantae</taxon>
        <taxon>Streptophyta</taxon>
        <taxon>Embryophyta</taxon>
        <taxon>Tracheophyta</taxon>
        <taxon>Spermatophyta</taxon>
        <taxon>Magnoliopsida</taxon>
        <taxon>Ranunculales</taxon>
        <taxon>Ranunculaceae</taxon>
        <taxon>Thalictroideae</taxon>
        <taxon>Thalictrum</taxon>
    </lineage>
</organism>
<keyword evidence="2" id="KW-1185">Reference proteome</keyword>
<dbReference type="GO" id="GO:0003937">
    <property type="term" value="F:IMP cyclohydrolase activity"/>
    <property type="evidence" value="ECO:0007669"/>
    <property type="project" value="InterPro"/>
</dbReference>
<dbReference type="PANTHER" id="PTHR11692">
    <property type="entry name" value="BIFUNCTIONAL PURINE BIOSYNTHESIS PROTEIN PURH"/>
    <property type="match status" value="1"/>
</dbReference>
<dbReference type="GO" id="GO:0004643">
    <property type="term" value="F:phosphoribosylaminoimidazolecarboxamide formyltransferase activity"/>
    <property type="evidence" value="ECO:0007669"/>
    <property type="project" value="InterPro"/>
</dbReference>
<dbReference type="GO" id="GO:0005829">
    <property type="term" value="C:cytosol"/>
    <property type="evidence" value="ECO:0007669"/>
    <property type="project" value="TreeGrafter"/>
</dbReference>
<accession>A0A7J6X2S0</accession>
<dbReference type="SUPFAM" id="SSF53927">
    <property type="entry name" value="Cytidine deaminase-like"/>
    <property type="match status" value="1"/>
</dbReference>
<dbReference type="AlphaFoldDB" id="A0A7J6X2S0"/>
<proteinExistence type="predicted"/>
<protein>
    <submittedName>
        <fullName evidence="1">Bifunctional purine biosynthesis protein PurH</fullName>
    </submittedName>
</protein>
<dbReference type="PANTHER" id="PTHR11692:SF0">
    <property type="entry name" value="BIFUNCTIONAL PURINE BIOSYNTHESIS PROTEIN ATIC"/>
    <property type="match status" value="1"/>
</dbReference>
<gene>
    <name evidence="1" type="ORF">FRX31_007228</name>
</gene>
<sequence length="110" mass="12365">MQQNNKDVLVVVDPKDYSALLLLMIQQFQIGRDEFPPSFTVPLSLKISLRYGKNPHQKAAFYVDKSLSEIQASGIATAIQHLGKVSNFSIITRNPLPCDKRKRIVILDAL</sequence>
<evidence type="ECO:0000313" key="2">
    <source>
        <dbReference type="Proteomes" id="UP000554482"/>
    </source>
</evidence>
<dbReference type="InterPro" id="IPR024051">
    <property type="entry name" value="AICAR_Tfase_dup_dom_sf"/>
</dbReference>
<name>A0A7J6X2S0_THATH</name>
<feature type="non-terminal residue" evidence="1">
    <location>
        <position position="1"/>
    </location>
</feature>
<dbReference type="Pfam" id="PF01808">
    <property type="entry name" value="AICARFT_IMPCHas"/>
    <property type="match status" value="1"/>
</dbReference>
<dbReference type="Proteomes" id="UP000554482">
    <property type="component" value="Unassembled WGS sequence"/>
</dbReference>
<evidence type="ECO:0000313" key="1">
    <source>
        <dbReference type="EMBL" id="KAF5203185.1"/>
    </source>
</evidence>
<dbReference type="OrthoDB" id="6017153at2759"/>